<dbReference type="Proteomes" id="UP001159364">
    <property type="component" value="Linkage Group LG10"/>
</dbReference>
<dbReference type="InterPro" id="IPR035925">
    <property type="entry name" value="BSD_dom_sf"/>
</dbReference>
<dbReference type="SMART" id="SM00751">
    <property type="entry name" value="BSD"/>
    <property type="match status" value="1"/>
</dbReference>
<feature type="compositionally biased region" description="Basic and acidic residues" evidence="1">
    <location>
        <begin position="129"/>
        <end position="141"/>
    </location>
</feature>
<sequence>MSWIFRSLQSNDPDSFTSSPERQMSDGEPEEEEERTPENRGGVKEDFSVIGETIGRQLRGVANFLAPPPSSSVVEDKYPPMVSPASSSRALLGIRNDLAELTGSLKSGLSLLSVGEISKFTSNILSFDQTDKDGEEKDNDKTGGGNGDEEYVPGITEDVINFVKEISRRTEYWTDFPLSLENDFRMSDAQREHASTVEQLVPSFRDLRARLSSYVEDEKFWMVYFILLLPRLNEHDFEIFSTPQIVETRNLLLHKLQTKRNEEDKMAESSSIPNTSEEISEISDVHEENISSNKKEATEIVNANEGLEIGDGNSDHWLEESDIDTGTSSDKQRTLEHEEDVSFSDLEDDDNDLSARVSNSRRVPRFPSPGGSSDWVQLNENSETHDGVHKVRQPSSRDKDSDVESSDWLKVDDFD</sequence>
<dbReference type="AlphaFoldDB" id="A0AAV8SMD6"/>
<dbReference type="PANTHER" id="PTHR31923:SF9">
    <property type="entry name" value="BSD DOMAIN-CONTAINING PROTEIN"/>
    <property type="match status" value="1"/>
</dbReference>
<evidence type="ECO:0000259" key="2">
    <source>
        <dbReference type="PROSITE" id="PS50858"/>
    </source>
</evidence>
<feature type="compositionally biased region" description="Basic and acidic residues" evidence="1">
    <location>
        <begin position="36"/>
        <end position="47"/>
    </location>
</feature>
<evidence type="ECO:0000256" key="1">
    <source>
        <dbReference type="SAM" id="MobiDB-lite"/>
    </source>
</evidence>
<gene>
    <name evidence="3" type="ORF">K2173_017743</name>
</gene>
<feature type="compositionally biased region" description="Basic and acidic residues" evidence="1">
    <location>
        <begin position="382"/>
        <end position="415"/>
    </location>
</feature>
<name>A0AAV8SMD6_9ROSI</name>
<feature type="region of interest" description="Disordered" evidence="1">
    <location>
        <begin position="1"/>
        <end position="48"/>
    </location>
</feature>
<feature type="region of interest" description="Disordered" evidence="1">
    <location>
        <begin position="260"/>
        <end position="293"/>
    </location>
</feature>
<feature type="region of interest" description="Disordered" evidence="1">
    <location>
        <begin position="128"/>
        <end position="150"/>
    </location>
</feature>
<reference evidence="3 4" key="1">
    <citation type="submission" date="2021-09" db="EMBL/GenBank/DDBJ databases">
        <title>Genomic insights and catalytic innovation underlie evolution of tropane alkaloids biosynthesis.</title>
        <authorList>
            <person name="Wang Y.-J."/>
            <person name="Tian T."/>
            <person name="Huang J.-P."/>
            <person name="Huang S.-X."/>
        </authorList>
    </citation>
    <scope>NUCLEOTIDE SEQUENCE [LARGE SCALE GENOMIC DNA]</scope>
    <source>
        <strain evidence="3">KIB-2018</strain>
        <tissue evidence="3">Leaf</tissue>
    </source>
</reference>
<dbReference type="PANTHER" id="PTHR31923">
    <property type="entry name" value="BSD DOMAIN-CONTAINING PROTEIN"/>
    <property type="match status" value="1"/>
</dbReference>
<protein>
    <recommendedName>
        <fullName evidence="2">BSD domain-containing protein</fullName>
    </recommendedName>
</protein>
<proteinExistence type="predicted"/>
<feature type="compositionally biased region" description="Polar residues" evidence="1">
    <location>
        <begin position="370"/>
        <end position="381"/>
    </location>
</feature>
<comment type="caution">
    <text evidence="3">The sequence shown here is derived from an EMBL/GenBank/DDBJ whole genome shotgun (WGS) entry which is preliminary data.</text>
</comment>
<feature type="compositionally biased region" description="Acidic residues" evidence="1">
    <location>
        <begin position="337"/>
        <end position="352"/>
    </location>
</feature>
<accession>A0AAV8SMD6</accession>
<evidence type="ECO:0000313" key="4">
    <source>
        <dbReference type="Proteomes" id="UP001159364"/>
    </source>
</evidence>
<feature type="region of interest" description="Disordered" evidence="1">
    <location>
        <begin position="306"/>
        <end position="415"/>
    </location>
</feature>
<feature type="compositionally biased region" description="Polar residues" evidence="1">
    <location>
        <begin position="268"/>
        <end position="277"/>
    </location>
</feature>
<dbReference type="PROSITE" id="PS50858">
    <property type="entry name" value="BSD"/>
    <property type="match status" value="1"/>
</dbReference>
<evidence type="ECO:0000313" key="3">
    <source>
        <dbReference type="EMBL" id="KAJ8753169.1"/>
    </source>
</evidence>
<keyword evidence="4" id="KW-1185">Reference proteome</keyword>
<feature type="compositionally biased region" description="Polar residues" evidence="1">
    <location>
        <begin position="7"/>
        <end position="22"/>
    </location>
</feature>
<feature type="domain" description="BSD" evidence="2">
    <location>
        <begin position="181"/>
        <end position="232"/>
    </location>
</feature>
<feature type="compositionally biased region" description="Basic and acidic residues" evidence="1">
    <location>
        <begin position="283"/>
        <end position="293"/>
    </location>
</feature>
<dbReference type="InterPro" id="IPR005607">
    <property type="entry name" value="BSD_dom"/>
</dbReference>
<dbReference type="SUPFAM" id="SSF140383">
    <property type="entry name" value="BSD domain-like"/>
    <property type="match status" value="1"/>
</dbReference>
<dbReference type="EMBL" id="JAIWQS010000010">
    <property type="protein sequence ID" value="KAJ8753169.1"/>
    <property type="molecule type" value="Genomic_DNA"/>
</dbReference>
<organism evidence="3 4">
    <name type="scientific">Erythroxylum novogranatense</name>
    <dbReference type="NCBI Taxonomy" id="1862640"/>
    <lineage>
        <taxon>Eukaryota</taxon>
        <taxon>Viridiplantae</taxon>
        <taxon>Streptophyta</taxon>
        <taxon>Embryophyta</taxon>
        <taxon>Tracheophyta</taxon>
        <taxon>Spermatophyta</taxon>
        <taxon>Magnoliopsida</taxon>
        <taxon>eudicotyledons</taxon>
        <taxon>Gunneridae</taxon>
        <taxon>Pentapetalae</taxon>
        <taxon>rosids</taxon>
        <taxon>fabids</taxon>
        <taxon>Malpighiales</taxon>
        <taxon>Erythroxylaceae</taxon>
        <taxon>Erythroxylum</taxon>
    </lineage>
</organism>